<dbReference type="PROSITE" id="PS00108">
    <property type="entry name" value="PROTEIN_KINASE_ST"/>
    <property type="match status" value="1"/>
</dbReference>
<dbReference type="PANTHER" id="PTHR24363:SF7">
    <property type="entry name" value="SERINE_THREONINE-PROTEIN KINASE-LIKE PROTEIN E"/>
    <property type="match status" value="1"/>
</dbReference>
<dbReference type="Gene3D" id="1.10.510.10">
    <property type="entry name" value="Transferase(Phosphotransferase) domain 1"/>
    <property type="match status" value="1"/>
</dbReference>
<accession>A0A7C3PSP3</accession>
<keyword evidence="5" id="KW-0808">Transferase</keyword>
<dbReference type="CDD" id="cd14014">
    <property type="entry name" value="STKc_PknB_like"/>
    <property type="match status" value="1"/>
</dbReference>
<name>A0A7C3PSP3_9CYAN</name>
<organism evidence="5">
    <name type="scientific">Oscillatoriales cyanobacterium SpSt-418</name>
    <dbReference type="NCBI Taxonomy" id="2282169"/>
    <lineage>
        <taxon>Bacteria</taxon>
        <taxon>Bacillati</taxon>
        <taxon>Cyanobacteriota</taxon>
        <taxon>Cyanophyceae</taxon>
        <taxon>Oscillatoriophycideae</taxon>
        <taxon>Oscillatoriales</taxon>
    </lineage>
</organism>
<keyword evidence="5" id="KW-0723">Serine/threonine-protein kinase</keyword>
<dbReference type="AlphaFoldDB" id="A0A7C3PSP3"/>
<dbReference type="InterPro" id="IPR008271">
    <property type="entry name" value="Ser/Thr_kinase_AS"/>
</dbReference>
<keyword evidence="3" id="KW-0472">Membrane</keyword>
<reference evidence="5" key="1">
    <citation type="journal article" date="2020" name="mSystems">
        <title>Genome- and Community-Level Interaction Insights into Carbon Utilization and Element Cycling Functions of Hydrothermarchaeota in Hydrothermal Sediment.</title>
        <authorList>
            <person name="Zhou Z."/>
            <person name="Liu Y."/>
            <person name="Xu W."/>
            <person name="Pan J."/>
            <person name="Luo Z.H."/>
            <person name="Li M."/>
        </authorList>
    </citation>
    <scope>NUCLEOTIDE SEQUENCE [LARGE SCALE GENOMIC DNA]</scope>
    <source>
        <strain evidence="5">SpSt-418</strain>
    </source>
</reference>
<protein>
    <submittedName>
        <fullName evidence="5">Serine/threonine protein kinase</fullName>
    </submittedName>
</protein>
<dbReference type="InterPro" id="IPR000719">
    <property type="entry name" value="Prot_kinase_dom"/>
</dbReference>
<evidence type="ECO:0000259" key="4">
    <source>
        <dbReference type="PROSITE" id="PS50011"/>
    </source>
</evidence>
<dbReference type="InterPro" id="IPR011009">
    <property type="entry name" value="Kinase-like_dom_sf"/>
</dbReference>
<evidence type="ECO:0000256" key="3">
    <source>
        <dbReference type="SAM" id="Phobius"/>
    </source>
</evidence>
<keyword evidence="5" id="KW-0418">Kinase</keyword>
<dbReference type="EMBL" id="DSRU01000307">
    <property type="protein sequence ID" value="HFN00242.1"/>
    <property type="molecule type" value="Genomic_DNA"/>
</dbReference>
<evidence type="ECO:0000256" key="1">
    <source>
        <dbReference type="ARBA" id="ARBA00022741"/>
    </source>
</evidence>
<keyword evidence="1" id="KW-0547">Nucleotide-binding</keyword>
<comment type="caution">
    <text evidence="5">The sequence shown here is derived from an EMBL/GenBank/DDBJ whole genome shotgun (WGS) entry which is preliminary data.</text>
</comment>
<dbReference type="PROSITE" id="PS50011">
    <property type="entry name" value="PROTEIN_KINASE_DOM"/>
    <property type="match status" value="1"/>
</dbReference>
<dbReference type="Pfam" id="PF00069">
    <property type="entry name" value="Pkinase"/>
    <property type="match status" value="1"/>
</dbReference>
<feature type="transmembrane region" description="Helical" evidence="3">
    <location>
        <begin position="343"/>
        <end position="371"/>
    </location>
</feature>
<dbReference type="GO" id="GO:0005524">
    <property type="term" value="F:ATP binding"/>
    <property type="evidence" value="ECO:0007669"/>
    <property type="project" value="UniProtKB-KW"/>
</dbReference>
<evidence type="ECO:0000256" key="2">
    <source>
        <dbReference type="ARBA" id="ARBA00022840"/>
    </source>
</evidence>
<keyword evidence="3" id="KW-0812">Transmembrane</keyword>
<dbReference type="SMART" id="SM00220">
    <property type="entry name" value="S_TKc"/>
    <property type="match status" value="1"/>
</dbReference>
<sequence>MLQPGLILQNRYQLDRPLGKTTGRQTWLAQDLSLRSPEPVVVKLLALGDSMEWDDLKLFEREALVLQQLNHPQIPKYRDSFTVEDRLFWFGLVQDYLPGESLKQLLQQGRHFSEDEVRQIATSLLELLSYLHELSPPVLHRDIKPSNVLLGEDSHLYLVDFGAVQNRAAAEGTTFTVVGTYGYAPMEQFGGRAVPASDLYGLGATLIHLVTGLPPNELPQKELRIQFADRVSLEPGFEQWISRLVEPDVGDRFQTAREALVALQYQPPKPVYRTEPAPSRTSPPVQSVVETRSFVAPTGADIQVQQSPDHLLIRLPGAGLWQLLFFIPIAIVLIIFGQQFSSILPAFLASFPAAPLVVLLVVVLLTAMTYWEFLPTFAEFDRGRYYIYKRPFGWLISIDTGPTSAIEDVFQTLKTFGSGKSRYRARVVVLQTGQVEVCLGKGLNEENCRWLVRVIQTWLRLK</sequence>
<feature type="domain" description="Protein kinase" evidence="4">
    <location>
        <begin position="12"/>
        <end position="272"/>
    </location>
</feature>
<evidence type="ECO:0000313" key="5">
    <source>
        <dbReference type="EMBL" id="HFN00242.1"/>
    </source>
</evidence>
<dbReference type="PANTHER" id="PTHR24363">
    <property type="entry name" value="SERINE/THREONINE PROTEIN KINASE"/>
    <property type="match status" value="1"/>
</dbReference>
<proteinExistence type="predicted"/>
<keyword evidence="2" id="KW-0067">ATP-binding</keyword>
<feature type="transmembrane region" description="Helical" evidence="3">
    <location>
        <begin position="318"/>
        <end position="336"/>
    </location>
</feature>
<keyword evidence="3" id="KW-1133">Transmembrane helix</keyword>
<dbReference type="SUPFAM" id="SSF56112">
    <property type="entry name" value="Protein kinase-like (PK-like)"/>
    <property type="match status" value="1"/>
</dbReference>
<dbReference type="GO" id="GO:0004674">
    <property type="term" value="F:protein serine/threonine kinase activity"/>
    <property type="evidence" value="ECO:0007669"/>
    <property type="project" value="UniProtKB-KW"/>
</dbReference>
<gene>
    <name evidence="5" type="ORF">ENR64_21355</name>
</gene>